<feature type="domain" description="RagB/SusD" evidence="7">
    <location>
        <begin position="277"/>
        <end position="594"/>
    </location>
</feature>
<comment type="subcellular location">
    <subcellularLocation>
        <location evidence="1">Cell outer membrane</location>
    </subcellularLocation>
</comment>
<dbReference type="Pfam" id="PF14322">
    <property type="entry name" value="SusD-like_3"/>
    <property type="match status" value="1"/>
</dbReference>
<organism evidence="9 10">
    <name type="scientific">Bacteroides faecis</name>
    <dbReference type="NCBI Taxonomy" id="674529"/>
    <lineage>
        <taxon>Bacteria</taxon>
        <taxon>Pseudomonadati</taxon>
        <taxon>Bacteroidota</taxon>
        <taxon>Bacteroidia</taxon>
        <taxon>Bacteroidales</taxon>
        <taxon>Bacteroidaceae</taxon>
        <taxon>Bacteroides</taxon>
    </lineage>
</organism>
<evidence type="ECO:0000259" key="8">
    <source>
        <dbReference type="Pfam" id="PF14322"/>
    </source>
</evidence>
<evidence type="ECO:0000256" key="3">
    <source>
        <dbReference type="ARBA" id="ARBA00022729"/>
    </source>
</evidence>
<dbReference type="Proteomes" id="UP001204548">
    <property type="component" value="Unassembled WGS sequence"/>
</dbReference>
<dbReference type="AlphaFoldDB" id="A0AAW5NPZ7"/>
<feature type="chain" id="PRO_5043801018" evidence="6">
    <location>
        <begin position="28"/>
        <end position="610"/>
    </location>
</feature>
<evidence type="ECO:0000313" key="9">
    <source>
        <dbReference type="EMBL" id="MCS2790689.1"/>
    </source>
</evidence>
<keyword evidence="4" id="KW-0472">Membrane</keyword>
<comment type="similarity">
    <text evidence="2">Belongs to the SusD family.</text>
</comment>
<sequence length="610" mass="69890">MKSIHLKTVFYSVLLSALFLHSCSLEEYNPGAFTNETLATSTEGYETLINQCYFAMERFYYGAADWMSLTEGDTDLWTYKANQSASYTEWFWFFAGTSPNTTYTNNWWNGTYDGIGSCNEAIALGDKPPYTTEEERNAKIAEARFMRAVYYFNAVEQFGGVTMLTEPETSLNYSPVRTDPMTIYKEVILPDLRFASEWLSIGNHATTTTPTKKAALGFLAKACLQTYEYGSTEYLQEALDAALQLISDCESGGGKYNTYMYPTYSEVFEESNNWENKEALWKHRWYAGTDGHGSSNGNYKLNRNDEYFLCDINKFGAREDNQETRLTWEGSVSGIFMPTQHLLNLYVQNDGTLDPRFHQSFTTQWKANKSYTWDESAVHMYDKDETVIGKTLKKGDPAIKFIMPQDADYSTEKQNEHKTDYLLIDHNHVYSDRNNNVNMNYSYTNVTGNYKNDGTSENLFRYYYPSLNKHNSSNYYVANASKQRNGNLNATFIMRMAEVYLIAAEADIYLNGGANAAKYLNKVRERAGANPLTGNMTVRDVLDERGRELCGEYCRFYDLKRTGMFKSSDYLKDTHPDLARFFDPNYALRPISTTFTATIINGSEYQNPGY</sequence>
<keyword evidence="5" id="KW-0998">Cell outer membrane</keyword>
<reference evidence="9" key="1">
    <citation type="submission" date="2022-08" db="EMBL/GenBank/DDBJ databases">
        <title>Genome Sequencing of Bacteroides fragilis Group Isolates with Nanopore Technology.</title>
        <authorList>
            <person name="Tisza M.J."/>
            <person name="Smith D."/>
            <person name="Dekker J.P."/>
        </authorList>
    </citation>
    <scope>NUCLEOTIDE SEQUENCE</scope>
    <source>
        <strain evidence="9">BFG-351</strain>
    </source>
</reference>
<evidence type="ECO:0000256" key="2">
    <source>
        <dbReference type="ARBA" id="ARBA00006275"/>
    </source>
</evidence>
<comment type="caution">
    <text evidence="9">The sequence shown here is derived from an EMBL/GenBank/DDBJ whole genome shotgun (WGS) entry which is preliminary data.</text>
</comment>
<dbReference type="InterPro" id="IPR033985">
    <property type="entry name" value="SusD-like_N"/>
</dbReference>
<proteinExistence type="inferred from homology"/>
<evidence type="ECO:0000256" key="4">
    <source>
        <dbReference type="ARBA" id="ARBA00023136"/>
    </source>
</evidence>
<feature type="signal peptide" evidence="6">
    <location>
        <begin position="1"/>
        <end position="27"/>
    </location>
</feature>
<dbReference type="InterPro" id="IPR012944">
    <property type="entry name" value="SusD_RagB_dom"/>
</dbReference>
<dbReference type="SUPFAM" id="SSF48452">
    <property type="entry name" value="TPR-like"/>
    <property type="match status" value="1"/>
</dbReference>
<dbReference type="InterPro" id="IPR011990">
    <property type="entry name" value="TPR-like_helical_dom_sf"/>
</dbReference>
<dbReference type="EMBL" id="JANUTS010000001">
    <property type="protein sequence ID" value="MCS2790689.1"/>
    <property type="molecule type" value="Genomic_DNA"/>
</dbReference>
<dbReference type="Gene3D" id="1.25.40.390">
    <property type="match status" value="1"/>
</dbReference>
<evidence type="ECO:0000256" key="1">
    <source>
        <dbReference type="ARBA" id="ARBA00004442"/>
    </source>
</evidence>
<feature type="domain" description="SusD-like N-terminal" evidence="8">
    <location>
        <begin position="76"/>
        <end position="223"/>
    </location>
</feature>
<evidence type="ECO:0000256" key="6">
    <source>
        <dbReference type="SAM" id="SignalP"/>
    </source>
</evidence>
<keyword evidence="3 6" id="KW-0732">Signal</keyword>
<dbReference type="RefSeq" id="WP_029425002.1">
    <property type="nucleotide sequence ID" value="NZ_JABFIA010000027.1"/>
</dbReference>
<name>A0AAW5NPZ7_9BACE</name>
<evidence type="ECO:0000259" key="7">
    <source>
        <dbReference type="Pfam" id="PF07980"/>
    </source>
</evidence>
<gene>
    <name evidence="9" type="ORF">NXW97_01340</name>
</gene>
<dbReference type="GO" id="GO:0009279">
    <property type="term" value="C:cell outer membrane"/>
    <property type="evidence" value="ECO:0007669"/>
    <property type="project" value="UniProtKB-SubCell"/>
</dbReference>
<accession>A0AAW5NPZ7</accession>
<evidence type="ECO:0000256" key="5">
    <source>
        <dbReference type="ARBA" id="ARBA00023237"/>
    </source>
</evidence>
<evidence type="ECO:0000313" key="10">
    <source>
        <dbReference type="Proteomes" id="UP001204548"/>
    </source>
</evidence>
<dbReference type="Pfam" id="PF07980">
    <property type="entry name" value="SusD_RagB"/>
    <property type="match status" value="1"/>
</dbReference>
<protein>
    <submittedName>
        <fullName evidence="9">RagB/SusD family nutrient uptake outer membrane protein</fullName>
    </submittedName>
</protein>